<dbReference type="OrthoDB" id="5522010at2"/>
<dbReference type="AlphaFoldDB" id="A0A085WIN8"/>
<proteinExistence type="predicted"/>
<organism evidence="2 3">
    <name type="scientific">Hyalangium minutum</name>
    <dbReference type="NCBI Taxonomy" id="394096"/>
    <lineage>
        <taxon>Bacteria</taxon>
        <taxon>Pseudomonadati</taxon>
        <taxon>Myxococcota</taxon>
        <taxon>Myxococcia</taxon>
        <taxon>Myxococcales</taxon>
        <taxon>Cystobacterineae</taxon>
        <taxon>Archangiaceae</taxon>
        <taxon>Hyalangium</taxon>
    </lineage>
</organism>
<feature type="compositionally biased region" description="Basic and acidic residues" evidence="1">
    <location>
        <begin position="58"/>
        <end position="108"/>
    </location>
</feature>
<keyword evidence="3" id="KW-1185">Reference proteome</keyword>
<feature type="compositionally biased region" description="Basic and acidic residues" evidence="1">
    <location>
        <begin position="1"/>
        <end position="39"/>
    </location>
</feature>
<dbReference type="PATRIC" id="fig|394096.3.peg.4073"/>
<evidence type="ECO:0000313" key="3">
    <source>
        <dbReference type="Proteomes" id="UP000028725"/>
    </source>
</evidence>
<dbReference type="RefSeq" id="WP_044190808.1">
    <property type="nucleotide sequence ID" value="NZ_JMCB01000007.1"/>
</dbReference>
<accession>A0A085WIN8</accession>
<dbReference type="EMBL" id="JMCB01000007">
    <property type="protein sequence ID" value="KFE67551.1"/>
    <property type="molecule type" value="Genomic_DNA"/>
</dbReference>
<feature type="region of interest" description="Disordered" evidence="1">
    <location>
        <begin position="1"/>
        <end position="108"/>
    </location>
</feature>
<dbReference type="Proteomes" id="UP000028725">
    <property type="component" value="Unassembled WGS sequence"/>
</dbReference>
<reference evidence="2 3" key="1">
    <citation type="submission" date="2014-04" db="EMBL/GenBank/DDBJ databases">
        <title>Genome assembly of Hyalangium minutum DSM 14724.</title>
        <authorList>
            <person name="Sharma G."/>
            <person name="Subramanian S."/>
        </authorList>
    </citation>
    <scope>NUCLEOTIDE SEQUENCE [LARGE SCALE GENOMIC DNA]</scope>
    <source>
        <strain evidence="2 3">DSM 14724</strain>
    </source>
</reference>
<protein>
    <submittedName>
        <fullName evidence="2">Uncharacterized protein</fullName>
    </submittedName>
</protein>
<evidence type="ECO:0000256" key="1">
    <source>
        <dbReference type="SAM" id="MobiDB-lite"/>
    </source>
</evidence>
<sequence length="108" mass="12791">MADSPIERQHQREREQERQRLREQEEKDLEVESRREPRPLEGFAGGHTTWTGQQDDEAAARVHARDAEESWKASERQARLEPEPDQRDPDIDEQARLRGEEPVSHREE</sequence>
<gene>
    <name evidence="2" type="ORF">DB31_8034</name>
</gene>
<comment type="caution">
    <text evidence="2">The sequence shown here is derived from an EMBL/GenBank/DDBJ whole genome shotgun (WGS) entry which is preliminary data.</text>
</comment>
<evidence type="ECO:0000313" key="2">
    <source>
        <dbReference type="EMBL" id="KFE67551.1"/>
    </source>
</evidence>
<name>A0A085WIN8_9BACT</name>